<dbReference type="FunFam" id="3.30.70.270:FF:000001">
    <property type="entry name" value="Diguanylate cyclase domain protein"/>
    <property type="match status" value="1"/>
</dbReference>
<dbReference type="NCBIfam" id="TIGR00254">
    <property type="entry name" value="GGDEF"/>
    <property type="match status" value="1"/>
</dbReference>
<dbReference type="CDD" id="cd01949">
    <property type="entry name" value="GGDEF"/>
    <property type="match status" value="1"/>
</dbReference>
<evidence type="ECO:0000313" key="7">
    <source>
        <dbReference type="Proteomes" id="UP000538931"/>
    </source>
</evidence>
<dbReference type="EMBL" id="JACEMT010000046">
    <property type="protein sequence ID" value="MBA4502404.1"/>
    <property type="molecule type" value="Genomic_DNA"/>
</dbReference>
<dbReference type="InterPro" id="IPR000160">
    <property type="entry name" value="GGDEF_dom"/>
</dbReference>
<dbReference type="PROSITE" id="PS50887">
    <property type="entry name" value="GGDEF"/>
    <property type="match status" value="1"/>
</dbReference>
<dbReference type="AlphaFoldDB" id="A0A7W1WY53"/>
<dbReference type="PANTHER" id="PTHR45138">
    <property type="entry name" value="REGULATORY COMPONENTS OF SENSORY TRANSDUCTION SYSTEM"/>
    <property type="match status" value="1"/>
</dbReference>
<reference evidence="6 7" key="1">
    <citation type="submission" date="2020-07" db="EMBL/GenBank/DDBJ databases">
        <title>Bacterium isolated from marien macroalgae.</title>
        <authorList>
            <person name="Zhu K."/>
            <person name="Lu D."/>
            <person name="Du Z."/>
        </authorList>
    </citation>
    <scope>NUCLEOTIDE SEQUENCE [LARGE SCALE GENOMIC DNA]</scope>
    <source>
        <strain evidence="6 7">3-1745</strain>
    </source>
</reference>
<accession>A0A7W1WY53</accession>
<keyword evidence="4" id="KW-1133">Transmembrane helix</keyword>
<dbReference type="GO" id="GO:0043709">
    <property type="term" value="P:cell adhesion involved in single-species biofilm formation"/>
    <property type="evidence" value="ECO:0007669"/>
    <property type="project" value="TreeGrafter"/>
</dbReference>
<evidence type="ECO:0000256" key="4">
    <source>
        <dbReference type="SAM" id="Phobius"/>
    </source>
</evidence>
<dbReference type="RefSeq" id="WP_181739169.1">
    <property type="nucleotide sequence ID" value="NZ_JACEMT010000046.1"/>
</dbReference>
<dbReference type="Pfam" id="PF00990">
    <property type="entry name" value="GGDEF"/>
    <property type="match status" value="1"/>
</dbReference>
<feature type="domain" description="GGDEF" evidence="5">
    <location>
        <begin position="520"/>
        <end position="655"/>
    </location>
</feature>
<keyword evidence="4" id="KW-0472">Membrane</keyword>
<comment type="caution">
    <text evidence="6">The sequence shown here is derived from an EMBL/GenBank/DDBJ whole genome shotgun (WGS) entry which is preliminary data.</text>
</comment>
<name>A0A7W1WY53_9GAMM</name>
<keyword evidence="7" id="KW-1185">Reference proteome</keyword>
<organism evidence="6 7">
    <name type="scientific">Marinobacterium marinum</name>
    <dbReference type="NCBI Taxonomy" id="2756129"/>
    <lineage>
        <taxon>Bacteria</taxon>
        <taxon>Pseudomonadati</taxon>
        <taxon>Pseudomonadota</taxon>
        <taxon>Gammaproteobacteria</taxon>
        <taxon>Oceanospirillales</taxon>
        <taxon>Oceanospirillaceae</taxon>
        <taxon>Marinobacterium</taxon>
    </lineage>
</organism>
<feature type="transmembrane region" description="Helical" evidence="4">
    <location>
        <begin position="112"/>
        <end position="133"/>
    </location>
</feature>
<dbReference type="GO" id="GO:1902201">
    <property type="term" value="P:negative regulation of bacterial-type flagellum-dependent cell motility"/>
    <property type="evidence" value="ECO:0007669"/>
    <property type="project" value="TreeGrafter"/>
</dbReference>
<feature type="transmembrane region" description="Helical" evidence="4">
    <location>
        <begin position="228"/>
        <end position="247"/>
    </location>
</feature>
<dbReference type="InterPro" id="IPR029016">
    <property type="entry name" value="GAF-like_dom_sf"/>
</dbReference>
<gene>
    <name evidence="6" type="ORF">H1S06_08520</name>
</gene>
<feature type="transmembrane region" description="Helical" evidence="4">
    <location>
        <begin position="187"/>
        <end position="208"/>
    </location>
</feature>
<proteinExistence type="predicted"/>
<sequence length="666" mass="74935">MTNQYAPRVSRLPRRLEPGLLLGGRNPRLRNRILLLWIASALISVLLGLATIEYEWSALTFSLGSHTLNITLYPPLILSMFWLIWFGFWWAAIPAWLSTFILATHYGMPYEWALFFACSDPLGLALIAMIYRAQPHATQFRKPTNLALFILISFAAAVLSSVGAFIWSHATHADISSLYNVWEGWWLGFWLQNVAVVLPILLLASPYISHWQQDSRLWSGHPPGREGLNMTLGIAATLVATAMLFTWCSASLTKDAIKTAAFSRDAHIWQPIALMVQESVDALMTVLLTLLVAMSLFGIYLFRYWSRRLTLSNQLLTRSNRQLNAEIQERKNIQIELQARYQMLNLMAELDARLHAARSAQDIIAALTEYLPRQLPRLEGVLCRVTQDRRLNILTHWGRFALMGDEHATSIELPTSPDRWGLPALYDPDGIRNIHQVLPLRSGNNLLGVILLGPSPRHDSLVSSVLQILSEHLSLALTNLHLREQLIEEASHDPLTGLYNRRYLHNWLGHELARSDRHGRSLGLMLIDIDHFKQINDHFGHEAGDLALQGIAAFILQQIRESDIACRFGGEEIILALPEASLFHAQERATDLLQGIRSLSLRTHSGTPLPELTVSIGLAAYPQHAHNADSLIRVADQAMYRAKAAGRNRIMIAHEAAELARFPPLA</sequence>
<feature type="transmembrane region" description="Helical" evidence="4">
    <location>
        <begin position="72"/>
        <end position="92"/>
    </location>
</feature>
<keyword evidence="4" id="KW-0812">Transmembrane</keyword>
<evidence type="ECO:0000256" key="1">
    <source>
        <dbReference type="ARBA" id="ARBA00001946"/>
    </source>
</evidence>
<feature type="transmembrane region" description="Helical" evidence="4">
    <location>
        <begin position="282"/>
        <end position="302"/>
    </location>
</feature>
<dbReference type="EC" id="2.7.7.65" evidence="2"/>
<evidence type="ECO:0000259" key="5">
    <source>
        <dbReference type="PROSITE" id="PS50887"/>
    </source>
</evidence>
<evidence type="ECO:0000313" key="6">
    <source>
        <dbReference type="EMBL" id="MBA4502404.1"/>
    </source>
</evidence>
<comment type="cofactor">
    <cofactor evidence="1">
        <name>Mg(2+)</name>
        <dbReference type="ChEBI" id="CHEBI:18420"/>
    </cofactor>
</comment>
<dbReference type="PANTHER" id="PTHR45138:SF9">
    <property type="entry name" value="DIGUANYLATE CYCLASE DGCM-RELATED"/>
    <property type="match status" value="1"/>
</dbReference>
<dbReference type="SMART" id="SM00267">
    <property type="entry name" value="GGDEF"/>
    <property type="match status" value="1"/>
</dbReference>
<feature type="transmembrane region" description="Helical" evidence="4">
    <location>
        <begin position="33"/>
        <end position="52"/>
    </location>
</feature>
<dbReference type="SUPFAM" id="SSF55781">
    <property type="entry name" value="GAF domain-like"/>
    <property type="match status" value="1"/>
</dbReference>
<dbReference type="Proteomes" id="UP000538931">
    <property type="component" value="Unassembled WGS sequence"/>
</dbReference>
<protein>
    <recommendedName>
        <fullName evidence="2">diguanylate cyclase</fullName>
        <ecNumber evidence="2">2.7.7.65</ecNumber>
    </recommendedName>
</protein>
<dbReference type="InterPro" id="IPR029787">
    <property type="entry name" value="Nucleotide_cyclase"/>
</dbReference>
<feature type="transmembrane region" description="Helical" evidence="4">
    <location>
        <begin position="145"/>
        <end position="167"/>
    </location>
</feature>
<dbReference type="InterPro" id="IPR050469">
    <property type="entry name" value="Diguanylate_Cyclase"/>
</dbReference>
<dbReference type="Gene3D" id="3.30.70.270">
    <property type="match status" value="1"/>
</dbReference>
<evidence type="ECO:0000256" key="2">
    <source>
        <dbReference type="ARBA" id="ARBA00012528"/>
    </source>
</evidence>
<comment type="catalytic activity">
    <reaction evidence="3">
        <text>2 GTP = 3',3'-c-di-GMP + 2 diphosphate</text>
        <dbReference type="Rhea" id="RHEA:24898"/>
        <dbReference type="ChEBI" id="CHEBI:33019"/>
        <dbReference type="ChEBI" id="CHEBI:37565"/>
        <dbReference type="ChEBI" id="CHEBI:58805"/>
        <dbReference type="EC" id="2.7.7.65"/>
    </reaction>
</comment>
<dbReference type="InterPro" id="IPR043128">
    <property type="entry name" value="Rev_trsase/Diguanyl_cyclase"/>
</dbReference>
<dbReference type="Gene3D" id="3.30.450.40">
    <property type="match status" value="1"/>
</dbReference>
<dbReference type="SUPFAM" id="SSF55073">
    <property type="entry name" value="Nucleotide cyclase"/>
    <property type="match status" value="1"/>
</dbReference>
<evidence type="ECO:0000256" key="3">
    <source>
        <dbReference type="ARBA" id="ARBA00034247"/>
    </source>
</evidence>
<dbReference type="GO" id="GO:0005886">
    <property type="term" value="C:plasma membrane"/>
    <property type="evidence" value="ECO:0007669"/>
    <property type="project" value="TreeGrafter"/>
</dbReference>
<dbReference type="GO" id="GO:0052621">
    <property type="term" value="F:diguanylate cyclase activity"/>
    <property type="evidence" value="ECO:0007669"/>
    <property type="project" value="UniProtKB-EC"/>
</dbReference>